<evidence type="ECO:0000313" key="2">
    <source>
        <dbReference type="EMBL" id="OAI20257.1"/>
    </source>
</evidence>
<reference evidence="2 3" key="1">
    <citation type="submission" date="2016-03" db="EMBL/GenBank/DDBJ databases">
        <authorList>
            <person name="Ploux O."/>
        </authorList>
    </citation>
    <scope>NUCLEOTIDE SEQUENCE [LARGE SCALE GENOMIC DNA]</scope>
    <source>
        <strain evidence="2 3">R-45378</strain>
    </source>
</reference>
<dbReference type="EMBL" id="LUUJ01000034">
    <property type="protein sequence ID" value="OAI20257.1"/>
    <property type="molecule type" value="Genomic_DNA"/>
</dbReference>
<proteinExistence type="predicted"/>
<accession>A0A177NQA9</accession>
<feature type="transmembrane region" description="Helical" evidence="1">
    <location>
        <begin position="5"/>
        <end position="26"/>
    </location>
</feature>
<keyword evidence="1" id="KW-0812">Transmembrane</keyword>
<name>A0A177NQA9_9GAMM</name>
<sequence length="91" mass="9811">MNFRFLLRLTGAGLAVGLGVGLWRYWTGICNEACAAERALAMILLSFLLPAAAYWTLLVWTSASPRPRARIVAALLTGVCSVVSIWLSITG</sequence>
<keyword evidence="1" id="KW-1133">Transmembrane helix</keyword>
<feature type="transmembrane region" description="Helical" evidence="1">
    <location>
        <begin position="71"/>
        <end position="89"/>
    </location>
</feature>
<feature type="transmembrane region" description="Helical" evidence="1">
    <location>
        <begin position="38"/>
        <end position="59"/>
    </location>
</feature>
<dbReference type="RefSeq" id="WP_064039227.1">
    <property type="nucleotide sequence ID" value="NZ_LUUJ01000034.1"/>
</dbReference>
<keyword evidence="1" id="KW-0472">Membrane</keyword>
<evidence type="ECO:0000313" key="3">
    <source>
        <dbReference type="Proteomes" id="UP000077857"/>
    </source>
</evidence>
<dbReference type="OrthoDB" id="9906395at2"/>
<dbReference type="Proteomes" id="UP000077857">
    <property type="component" value="Unassembled WGS sequence"/>
</dbReference>
<dbReference type="AlphaFoldDB" id="A0A177NQA9"/>
<protein>
    <submittedName>
        <fullName evidence="2">Uncharacterized protein</fullName>
    </submittedName>
</protein>
<gene>
    <name evidence="2" type="ORF">A1507_05535</name>
</gene>
<evidence type="ECO:0000256" key="1">
    <source>
        <dbReference type="SAM" id="Phobius"/>
    </source>
</evidence>
<comment type="caution">
    <text evidence="2">The sequence shown here is derived from an EMBL/GenBank/DDBJ whole genome shotgun (WGS) entry which is preliminary data.</text>
</comment>
<organism evidence="2 3">
    <name type="scientific">Methylomonas koyamae</name>
    <dbReference type="NCBI Taxonomy" id="702114"/>
    <lineage>
        <taxon>Bacteria</taxon>
        <taxon>Pseudomonadati</taxon>
        <taxon>Pseudomonadota</taxon>
        <taxon>Gammaproteobacteria</taxon>
        <taxon>Methylococcales</taxon>
        <taxon>Methylococcaceae</taxon>
        <taxon>Methylomonas</taxon>
    </lineage>
</organism>